<dbReference type="EMBL" id="PJNB01000001">
    <property type="protein sequence ID" value="PKW19178.1"/>
    <property type="molecule type" value="Genomic_DNA"/>
</dbReference>
<dbReference type="Gene3D" id="1.10.287.160">
    <property type="entry name" value="HR1 repeat"/>
    <property type="match status" value="1"/>
</dbReference>
<evidence type="ECO:0000256" key="3">
    <source>
        <dbReference type="ARBA" id="ARBA00023163"/>
    </source>
</evidence>
<protein>
    <submittedName>
        <fullName evidence="5">DNA-binding transcriptional regulator GbsR (MarR family)</fullName>
    </submittedName>
</protein>
<feature type="domain" description="HTH marR-type" evidence="4">
    <location>
        <begin position="50"/>
        <end position="109"/>
    </location>
</feature>
<keyword evidence="1" id="KW-0805">Transcription regulation</keyword>
<sequence>MVNTVQATVDVVYFFVNDISARMSVMHEGDAGADQAEDFIESFAGLYSSQLPKMAARMLAALLVTEDTELSSRDLIETLGASAATVSNSGRLLLRLGMVERTVSPETRRDLYRIRDDVWVRMYREAGKTVGSTIKLLNEALDERRWRHSRATERMREMRDFYTFLDRDIPEMVTRYEKWRAEQAGCQRTRNEKSG</sequence>
<keyword evidence="2 5" id="KW-0238">DNA-binding</keyword>
<dbReference type="InterPro" id="IPR052362">
    <property type="entry name" value="HTH-GbsR_regulator"/>
</dbReference>
<comment type="caution">
    <text evidence="5">The sequence shown here is derived from an EMBL/GenBank/DDBJ whole genome shotgun (WGS) entry which is preliminary data.</text>
</comment>
<dbReference type="Proteomes" id="UP000233786">
    <property type="component" value="Unassembled WGS sequence"/>
</dbReference>
<dbReference type="InterPro" id="IPR036388">
    <property type="entry name" value="WH-like_DNA-bd_sf"/>
</dbReference>
<dbReference type="InterPro" id="IPR000835">
    <property type="entry name" value="HTH_MarR-typ"/>
</dbReference>
<reference evidence="5" key="1">
    <citation type="submission" date="2017-12" db="EMBL/GenBank/DDBJ databases">
        <title>Sequencing the genomes of 1000 Actinobacteria strains.</title>
        <authorList>
            <person name="Klenk H.-P."/>
        </authorList>
    </citation>
    <scope>NUCLEOTIDE SEQUENCE [LARGE SCALE GENOMIC DNA]</scope>
    <source>
        <strain evidence="5">DSM 44228</strain>
    </source>
</reference>
<evidence type="ECO:0000256" key="2">
    <source>
        <dbReference type="ARBA" id="ARBA00023125"/>
    </source>
</evidence>
<dbReference type="Gene3D" id="1.10.10.10">
    <property type="entry name" value="Winged helix-like DNA-binding domain superfamily/Winged helix DNA-binding domain"/>
    <property type="match status" value="1"/>
</dbReference>
<dbReference type="AlphaFoldDB" id="A0A2N3Y8E2"/>
<dbReference type="GO" id="GO:0003700">
    <property type="term" value="F:DNA-binding transcription factor activity"/>
    <property type="evidence" value="ECO:0007669"/>
    <property type="project" value="InterPro"/>
</dbReference>
<keyword evidence="6" id="KW-1185">Reference proteome</keyword>
<organism evidence="5 6">
    <name type="scientific">Saccharopolyspora spinosa</name>
    <dbReference type="NCBI Taxonomy" id="60894"/>
    <lineage>
        <taxon>Bacteria</taxon>
        <taxon>Bacillati</taxon>
        <taxon>Actinomycetota</taxon>
        <taxon>Actinomycetes</taxon>
        <taxon>Pseudonocardiales</taxon>
        <taxon>Pseudonocardiaceae</taxon>
        <taxon>Saccharopolyspora</taxon>
    </lineage>
</organism>
<evidence type="ECO:0000313" key="6">
    <source>
        <dbReference type="Proteomes" id="UP000233786"/>
    </source>
</evidence>
<evidence type="ECO:0000313" key="5">
    <source>
        <dbReference type="EMBL" id="PKW19178.1"/>
    </source>
</evidence>
<accession>A0A2N3Y8E2</accession>
<dbReference type="InterPro" id="IPR036390">
    <property type="entry name" value="WH_DNA-bd_sf"/>
</dbReference>
<evidence type="ECO:0000259" key="4">
    <source>
        <dbReference type="Pfam" id="PF12802"/>
    </source>
</evidence>
<dbReference type="STRING" id="994479.GCA_000194155_01682"/>
<dbReference type="GO" id="GO:0003677">
    <property type="term" value="F:DNA binding"/>
    <property type="evidence" value="ECO:0007669"/>
    <property type="project" value="UniProtKB-KW"/>
</dbReference>
<keyword evidence="3" id="KW-0804">Transcription</keyword>
<dbReference type="PANTHER" id="PTHR38465">
    <property type="entry name" value="HTH-TYPE TRANSCRIPTIONAL REGULATOR MJ1563-RELATED"/>
    <property type="match status" value="1"/>
</dbReference>
<dbReference type="PANTHER" id="PTHR38465:SF2">
    <property type="entry name" value="HTH-TYPE TRANSCRIPTIONAL REGULATOR MMPR5"/>
    <property type="match status" value="1"/>
</dbReference>
<evidence type="ECO:0000256" key="1">
    <source>
        <dbReference type="ARBA" id="ARBA00023015"/>
    </source>
</evidence>
<gene>
    <name evidence="5" type="ORF">A8926_7337</name>
</gene>
<proteinExistence type="predicted"/>
<dbReference type="Pfam" id="PF12802">
    <property type="entry name" value="MarR_2"/>
    <property type="match status" value="1"/>
</dbReference>
<dbReference type="SUPFAM" id="SSF46785">
    <property type="entry name" value="Winged helix' DNA-binding domain"/>
    <property type="match status" value="1"/>
</dbReference>
<name>A0A2N3Y8E2_SACSN</name>